<organism evidence="2 3">
    <name type="scientific">Chitinophaga niastensis</name>
    <dbReference type="NCBI Taxonomy" id="536980"/>
    <lineage>
        <taxon>Bacteria</taxon>
        <taxon>Pseudomonadati</taxon>
        <taxon>Bacteroidota</taxon>
        <taxon>Chitinophagia</taxon>
        <taxon>Chitinophagales</taxon>
        <taxon>Chitinophagaceae</taxon>
        <taxon>Chitinophaga</taxon>
    </lineage>
</organism>
<protein>
    <submittedName>
        <fullName evidence="2">Uncharacterized protein YdhG (YjbR/CyaY superfamily)</fullName>
    </submittedName>
</protein>
<dbReference type="OrthoDB" id="115213at2"/>
<keyword evidence="3" id="KW-1185">Reference proteome</keyword>
<gene>
    <name evidence="2" type="ORF">CLV51_1021188</name>
</gene>
<name>A0A2P8HQ22_CHINA</name>
<dbReference type="EMBL" id="PYAW01000002">
    <property type="protein sequence ID" value="PSL48321.1"/>
    <property type="molecule type" value="Genomic_DNA"/>
</dbReference>
<evidence type="ECO:0000313" key="2">
    <source>
        <dbReference type="EMBL" id="PSL48321.1"/>
    </source>
</evidence>
<proteinExistence type="predicted"/>
<dbReference type="Gene3D" id="3.90.1150.200">
    <property type="match status" value="1"/>
</dbReference>
<reference evidence="2 3" key="1">
    <citation type="submission" date="2018-03" db="EMBL/GenBank/DDBJ databases">
        <title>Genomic Encyclopedia of Archaeal and Bacterial Type Strains, Phase II (KMG-II): from individual species to whole genera.</title>
        <authorList>
            <person name="Goeker M."/>
        </authorList>
    </citation>
    <scope>NUCLEOTIDE SEQUENCE [LARGE SCALE GENOMIC DNA]</scope>
    <source>
        <strain evidence="2 3">DSM 24859</strain>
    </source>
</reference>
<dbReference type="InterPro" id="IPR014922">
    <property type="entry name" value="YdhG-like"/>
</dbReference>
<sequence>MITTKPNDIDEYIAGFPKEIQIILEQVRATIKKAAPDATEKISYAMPAFALKGNLVYFAAFKNHIGFYPLPIVDEALKKEISVYKTGKGSIQFPLNQPMPLGLITKIVKYRVQQNLKPKEKK</sequence>
<comment type="caution">
    <text evidence="2">The sequence shown here is derived from an EMBL/GenBank/DDBJ whole genome shotgun (WGS) entry which is preliminary data.</text>
</comment>
<evidence type="ECO:0000259" key="1">
    <source>
        <dbReference type="Pfam" id="PF08818"/>
    </source>
</evidence>
<dbReference type="AlphaFoldDB" id="A0A2P8HQ22"/>
<dbReference type="Proteomes" id="UP000240971">
    <property type="component" value="Unassembled WGS sequence"/>
</dbReference>
<accession>A0A2P8HQ22</accession>
<feature type="domain" description="YdhG-like" evidence="1">
    <location>
        <begin position="23"/>
        <end position="112"/>
    </location>
</feature>
<dbReference type="RefSeq" id="WP_106528710.1">
    <property type="nucleotide sequence ID" value="NZ_PYAW01000002.1"/>
</dbReference>
<evidence type="ECO:0000313" key="3">
    <source>
        <dbReference type="Proteomes" id="UP000240971"/>
    </source>
</evidence>
<dbReference type="Pfam" id="PF08818">
    <property type="entry name" value="DUF1801"/>
    <property type="match status" value="1"/>
</dbReference>
<dbReference type="SUPFAM" id="SSF159888">
    <property type="entry name" value="YdhG-like"/>
    <property type="match status" value="1"/>
</dbReference>